<gene>
    <name evidence="3" type="ORF">K504DRAFT_450226</name>
</gene>
<evidence type="ECO:0000256" key="2">
    <source>
        <dbReference type="SAM" id="SignalP"/>
    </source>
</evidence>
<feature type="signal peptide" evidence="2">
    <location>
        <begin position="1"/>
        <end position="26"/>
    </location>
</feature>
<sequence length="100" mass="10380">MGVPSGFVVAVAVAVAVTATATVAVAAVECKCRYLICRSRLNRVRESKMGGCVSEIWARRGSKRGGQGGGRPLNRMLGTTQLESPCTEPEGVGDGTSSHD</sequence>
<evidence type="ECO:0000313" key="3">
    <source>
        <dbReference type="EMBL" id="KAF2713542.1"/>
    </source>
</evidence>
<keyword evidence="4" id="KW-1185">Reference proteome</keyword>
<evidence type="ECO:0000256" key="1">
    <source>
        <dbReference type="SAM" id="MobiDB-lite"/>
    </source>
</evidence>
<dbReference type="Proteomes" id="UP000799428">
    <property type="component" value="Unassembled WGS sequence"/>
</dbReference>
<reference evidence="3" key="1">
    <citation type="journal article" date="2020" name="Stud. Mycol.">
        <title>101 Dothideomycetes genomes: a test case for predicting lifestyles and emergence of pathogens.</title>
        <authorList>
            <person name="Haridas S."/>
            <person name="Albert R."/>
            <person name="Binder M."/>
            <person name="Bloem J."/>
            <person name="Labutti K."/>
            <person name="Salamov A."/>
            <person name="Andreopoulos B."/>
            <person name="Baker S."/>
            <person name="Barry K."/>
            <person name="Bills G."/>
            <person name="Bluhm B."/>
            <person name="Cannon C."/>
            <person name="Castanera R."/>
            <person name="Culley D."/>
            <person name="Daum C."/>
            <person name="Ezra D."/>
            <person name="Gonzalez J."/>
            <person name="Henrissat B."/>
            <person name="Kuo A."/>
            <person name="Liang C."/>
            <person name="Lipzen A."/>
            <person name="Lutzoni F."/>
            <person name="Magnuson J."/>
            <person name="Mondo S."/>
            <person name="Nolan M."/>
            <person name="Ohm R."/>
            <person name="Pangilinan J."/>
            <person name="Park H.-J."/>
            <person name="Ramirez L."/>
            <person name="Alfaro M."/>
            <person name="Sun H."/>
            <person name="Tritt A."/>
            <person name="Yoshinaga Y."/>
            <person name="Zwiers L.-H."/>
            <person name="Turgeon B."/>
            <person name="Goodwin S."/>
            <person name="Spatafora J."/>
            <person name="Crous P."/>
            <person name="Grigoriev I."/>
        </authorList>
    </citation>
    <scope>NUCLEOTIDE SEQUENCE</scope>
    <source>
        <strain evidence="3">CBS 279.74</strain>
    </source>
</reference>
<feature type="region of interest" description="Disordered" evidence="1">
    <location>
        <begin position="61"/>
        <end position="100"/>
    </location>
</feature>
<accession>A0A6G1KM33</accession>
<dbReference type="EMBL" id="MU005765">
    <property type="protein sequence ID" value="KAF2713542.1"/>
    <property type="molecule type" value="Genomic_DNA"/>
</dbReference>
<evidence type="ECO:0000313" key="4">
    <source>
        <dbReference type="Proteomes" id="UP000799428"/>
    </source>
</evidence>
<protein>
    <recommendedName>
        <fullName evidence="5">Secreted protein</fullName>
    </recommendedName>
</protein>
<keyword evidence="2" id="KW-0732">Signal</keyword>
<evidence type="ECO:0008006" key="5">
    <source>
        <dbReference type="Google" id="ProtNLM"/>
    </source>
</evidence>
<name>A0A6G1KM33_9PLEO</name>
<feature type="chain" id="PRO_5026217754" description="Secreted protein" evidence="2">
    <location>
        <begin position="27"/>
        <end position="100"/>
    </location>
</feature>
<proteinExistence type="predicted"/>
<dbReference type="AlphaFoldDB" id="A0A6G1KM33"/>
<organism evidence="3 4">
    <name type="scientific">Pleomassaria siparia CBS 279.74</name>
    <dbReference type="NCBI Taxonomy" id="1314801"/>
    <lineage>
        <taxon>Eukaryota</taxon>
        <taxon>Fungi</taxon>
        <taxon>Dikarya</taxon>
        <taxon>Ascomycota</taxon>
        <taxon>Pezizomycotina</taxon>
        <taxon>Dothideomycetes</taxon>
        <taxon>Pleosporomycetidae</taxon>
        <taxon>Pleosporales</taxon>
        <taxon>Pleomassariaceae</taxon>
        <taxon>Pleomassaria</taxon>
    </lineage>
</organism>